<accession>A0ABR6YM24</accession>
<evidence type="ECO:0000259" key="10">
    <source>
        <dbReference type="Pfam" id="PF05649"/>
    </source>
</evidence>
<evidence type="ECO:0000256" key="3">
    <source>
        <dbReference type="ARBA" id="ARBA00022670"/>
    </source>
</evidence>
<proteinExistence type="inferred from homology"/>
<feature type="domain" description="Peptidase M13 N-terminal" evidence="10">
    <location>
        <begin position="49"/>
        <end position="427"/>
    </location>
</feature>
<dbReference type="InterPro" id="IPR018497">
    <property type="entry name" value="Peptidase_M13_C"/>
</dbReference>
<dbReference type="InterPro" id="IPR042089">
    <property type="entry name" value="Peptidase_M13_dom_2"/>
</dbReference>
<reference evidence="11 12" key="1">
    <citation type="submission" date="2020-08" db="EMBL/GenBank/DDBJ databases">
        <title>Novel species isolated from subtropical streams in China.</title>
        <authorList>
            <person name="Lu H."/>
        </authorList>
    </citation>
    <scope>NUCLEOTIDE SEQUENCE [LARGE SCALE GENOMIC DNA]</scope>
    <source>
        <strain evidence="11 12">FT31W</strain>
    </source>
</reference>
<keyword evidence="5" id="KW-0378">Hydrolase</keyword>
<keyword evidence="7" id="KW-0482">Metalloprotease</keyword>
<dbReference type="PANTHER" id="PTHR11733">
    <property type="entry name" value="ZINC METALLOPROTEASE FAMILY M13 NEPRILYSIN-RELATED"/>
    <property type="match status" value="1"/>
</dbReference>
<keyword evidence="3" id="KW-0645">Protease</keyword>
<comment type="cofactor">
    <cofactor evidence="1">
        <name>Zn(2+)</name>
        <dbReference type="ChEBI" id="CHEBI:29105"/>
    </cofactor>
</comment>
<dbReference type="PROSITE" id="PS51885">
    <property type="entry name" value="NEPRILYSIN"/>
    <property type="match status" value="1"/>
</dbReference>
<keyword evidence="8" id="KW-0732">Signal</keyword>
<keyword evidence="12" id="KW-1185">Reference proteome</keyword>
<dbReference type="InterPro" id="IPR008753">
    <property type="entry name" value="Peptidase_M13_N"/>
</dbReference>
<organism evidence="11 12">
    <name type="scientific">Undibacterium griseum</name>
    <dbReference type="NCBI Taxonomy" id="2762295"/>
    <lineage>
        <taxon>Bacteria</taxon>
        <taxon>Pseudomonadati</taxon>
        <taxon>Pseudomonadota</taxon>
        <taxon>Betaproteobacteria</taxon>
        <taxon>Burkholderiales</taxon>
        <taxon>Oxalobacteraceae</taxon>
        <taxon>Undibacterium</taxon>
    </lineage>
</organism>
<name>A0ABR6YM24_9BURK</name>
<dbReference type="Gene3D" id="1.10.1380.10">
    <property type="entry name" value="Neutral endopeptidase , domain2"/>
    <property type="match status" value="1"/>
</dbReference>
<evidence type="ECO:0000313" key="11">
    <source>
        <dbReference type="EMBL" id="MBC3884859.1"/>
    </source>
</evidence>
<dbReference type="RefSeq" id="WP_186862434.1">
    <property type="nucleotide sequence ID" value="NZ_JACOGC010000002.1"/>
</dbReference>
<dbReference type="PRINTS" id="PR00786">
    <property type="entry name" value="NEPRILYSIN"/>
</dbReference>
<dbReference type="Gene3D" id="3.40.390.10">
    <property type="entry name" value="Collagenase (Catalytic Domain)"/>
    <property type="match status" value="1"/>
</dbReference>
<dbReference type="PANTHER" id="PTHR11733:SF167">
    <property type="entry name" value="FI17812P1-RELATED"/>
    <property type="match status" value="1"/>
</dbReference>
<feature type="signal peptide" evidence="8">
    <location>
        <begin position="1"/>
        <end position="28"/>
    </location>
</feature>
<keyword evidence="6" id="KW-0862">Zinc</keyword>
<evidence type="ECO:0000256" key="1">
    <source>
        <dbReference type="ARBA" id="ARBA00001947"/>
    </source>
</evidence>
<dbReference type="EMBL" id="JACOGC010000002">
    <property type="protein sequence ID" value="MBC3884859.1"/>
    <property type="molecule type" value="Genomic_DNA"/>
</dbReference>
<protein>
    <submittedName>
        <fullName evidence="11">M13 family metallopeptidase</fullName>
    </submittedName>
</protein>
<gene>
    <name evidence="11" type="ORF">H8K27_06945</name>
</gene>
<evidence type="ECO:0000256" key="7">
    <source>
        <dbReference type="ARBA" id="ARBA00023049"/>
    </source>
</evidence>
<dbReference type="InterPro" id="IPR024079">
    <property type="entry name" value="MetalloPept_cat_dom_sf"/>
</dbReference>
<dbReference type="CDD" id="cd08662">
    <property type="entry name" value="M13"/>
    <property type="match status" value="1"/>
</dbReference>
<comment type="similarity">
    <text evidence="2">Belongs to the peptidase M13 family.</text>
</comment>
<feature type="domain" description="Peptidase M13 C-terminal" evidence="9">
    <location>
        <begin position="479"/>
        <end position="670"/>
    </location>
</feature>
<evidence type="ECO:0000259" key="9">
    <source>
        <dbReference type="Pfam" id="PF01431"/>
    </source>
</evidence>
<evidence type="ECO:0000256" key="6">
    <source>
        <dbReference type="ARBA" id="ARBA00022833"/>
    </source>
</evidence>
<evidence type="ECO:0000256" key="2">
    <source>
        <dbReference type="ARBA" id="ARBA00007357"/>
    </source>
</evidence>
<dbReference type="Pfam" id="PF01431">
    <property type="entry name" value="Peptidase_M13"/>
    <property type="match status" value="1"/>
</dbReference>
<feature type="chain" id="PRO_5045086830" evidence="8">
    <location>
        <begin position="29"/>
        <end position="684"/>
    </location>
</feature>
<dbReference type="Proteomes" id="UP000613113">
    <property type="component" value="Unassembled WGS sequence"/>
</dbReference>
<evidence type="ECO:0000256" key="5">
    <source>
        <dbReference type="ARBA" id="ARBA00022801"/>
    </source>
</evidence>
<dbReference type="SUPFAM" id="SSF55486">
    <property type="entry name" value="Metalloproteases ('zincins'), catalytic domain"/>
    <property type="match status" value="1"/>
</dbReference>
<evidence type="ECO:0000256" key="4">
    <source>
        <dbReference type="ARBA" id="ARBA00022723"/>
    </source>
</evidence>
<dbReference type="Pfam" id="PF05649">
    <property type="entry name" value="Peptidase_M13_N"/>
    <property type="match status" value="1"/>
</dbReference>
<evidence type="ECO:0000313" key="12">
    <source>
        <dbReference type="Proteomes" id="UP000613113"/>
    </source>
</evidence>
<dbReference type="InterPro" id="IPR000718">
    <property type="entry name" value="Peptidase_M13"/>
</dbReference>
<comment type="caution">
    <text evidence="11">The sequence shown here is derived from an EMBL/GenBank/DDBJ whole genome shotgun (WGS) entry which is preliminary data.</text>
</comment>
<evidence type="ECO:0000256" key="8">
    <source>
        <dbReference type="SAM" id="SignalP"/>
    </source>
</evidence>
<sequence length="684" mass="76581">MNSIDIKRRALAALIAATCTASTYVAHAQASTSNAWVLEASTMNLKADPCTDFFEYANGIWLKNNPIPADRSRYSAYDEVTERNLSALRQIAEAAAAGETGTPAARLVGAFYASGMNEAQIEKAGATPLEPEFAQIRTIQDKRQLMRVIGSLHRQGIMPLFGFSVDQDAKNATRYIPQMLQGGLGLPDRDYYLKNDSKTRQIRQQYLAHITRMFGLLGEAPEAARQMAGQILALETRLARVSLTKVELRDPQASYHLSDLAGLQKIGRGTPWQAYFNEIGLNAPGAINIAHPRFMAEIDRMLDQIPLAQWQLYLRWEVLNSRADFLSDPFVEANFDFYEKTLAGAKELKPRWKRVLAVIDAEAGEALGELYVARFFGPEAKAEVLDMVNHIKAAMRDSIGRLEWMSEPTKQQAYKKLDSLAVKIGYPDSWRDYSGLQIDAGSYADNVARASAFEFKRILGRLGKPIDRNEWGMTPQTVNAYYNPTMNEMVFPAGILQPPLYHVKADAAANYGNTGATIGHELTHAFDDQGRQFDAEGNLKSWWERADEKKFIRRTKAIEKQFNEFNPIDDLHINGKLTAGENIADLGGMKIALQALRQSLLTRPQPALIDGLTPEQRFFVANAQSFRSTIRDEMLRLTLATDPHAPDKFRVIAPIANMPEFSEAFQCQGDRSPLRPEGKRVNIW</sequence>
<keyword evidence="4" id="KW-0479">Metal-binding</keyword>